<feature type="compositionally biased region" description="Low complexity" evidence="1">
    <location>
        <begin position="1"/>
        <end position="14"/>
    </location>
</feature>
<evidence type="ECO:0000313" key="3">
    <source>
        <dbReference type="Proteomes" id="UP000649617"/>
    </source>
</evidence>
<organism evidence="2 3">
    <name type="scientific">Symbiodinium pilosum</name>
    <name type="common">Dinoflagellate</name>
    <dbReference type="NCBI Taxonomy" id="2952"/>
    <lineage>
        <taxon>Eukaryota</taxon>
        <taxon>Sar</taxon>
        <taxon>Alveolata</taxon>
        <taxon>Dinophyceae</taxon>
        <taxon>Suessiales</taxon>
        <taxon>Symbiodiniaceae</taxon>
        <taxon>Symbiodinium</taxon>
    </lineage>
</organism>
<sequence>ERSASIASASRSEAVTATPSESDASVSEDDQQVQTNAGGWAVPFTGSASGFSRRQYPKEPQQQRLHLAARCTHDLDSLVSFQQDWF</sequence>
<comment type="caution">
    <text evidence="2">The sequence shown here is derived from an EMBL/GenBank/DDBJ whole genome shotgun (WGS) entry which is preliminary data.</text>
</comment>
<keyword evidence="3" id="KW-1185">Reference proteome</keyword>
<proteinExistence type="predicted"/>
<dbReference type="EMBL" id="CAJNIZ010018269">
    <property type="protein sequence ID" value="CAE7408118.1"/>
    <property type="molecule type" value="Genomic_DNA"/>
</dbReference>
<dbReference type="AlphaFoldDB" id="A0A812QXB1"/>
<feature type="compositionally biased region" description="Polar residues" evidence="1">
    <location>
        <begin position="15"/>
        <end position="25"/>
    </location>
</feature>
<evidence type="ECO:0000256" key="1">
    <source>
        <dbReference type="SAM" id="MobiDB-lite"/>
    </source>
</evidence>
<feature type="region of interest" description="Disordered" evidence="1">
    <location>
        <begin position="1"/>
        <end position="41"/>
    </location>
</feature>
<feature type="non-terminal residue" evidence="2">
    <location>
        <position position="86"/>
    </location>
</feature>
<evidence type="ECO:0000313" key="2">
    <source>
        <dbReference type="EMBL" id="CAE7408118.1"/>
    </source>
</evidence>
<gene>
    <name evidence="2" type="ORF">SPIL2461_LOCUS10067</name>
</gene>
<protein>
    <submittedName>
        <fullName evidence="2">Uncharacterized protein</fullName>
    </submittedName>
</protein>
<accession>A0A812QXB1</accession>
<reference evidence="2" key="1">
    <citation type="submission" date="2021-02" db="EMBL/GenBank/DDBJ databases">
        <authorList>
            <person name="Dougan E. K."/>
            <person name="Rhodes N."/>
            <person name="Thang M."/>
            <person name="Chan C."/>
        </authorList>
    </citation>
    <scope>NUCLEOTIDE SEQUENCE</scope>
</reference>
<dbReference type="Proteomes" id="UP000649617">
    <property type="component" value="Unassembled WGS sequence"/>
</dbReference>
<name>A0A812QXB1_SYMPI</name>